<dbReference type="InterPro" id="IPR032675">
    <property type="entry name" value="LRR_dom_sf"/>
</dbReference>
<proteinExistence type="predicted"/>
<comment type="caution">
    <text evidence="2">The sequence shown here is derived from an EMBL/GenBank/DDBJ whole genome shotgun (WGS) entry which is preliminary data.</text>
</comment>
<feature type="domain" description="F-box" evidence="1">
    <location>
        <begin position="2"/>
        <end position="45"/>
    </location>
</feature>
<dbReference type="SUPFAM" id="SSF52047">
    <property type="entry name" value="RNI-like"/>
    <property type="match status" value="1"/>
</dbReference>
<accession>A0A9N8W326</accession>
<evidence type="ECO:0000259" key="1">
    <source>
        <dbReference type="Pfam" id="PF12937"/>
    </source>
</evidence>
<dbReference type="Pfam" id="PF12937">
    <property type="entry name" value="F-box-like"/>
    <property type="match status" value="1"/>
</dbReference>
<evidence type="ECO:0000313" key="2">
    <source>
        <dbReference type="EMBL" id="CAG8475400.1"/>
    </source>
</evidence>
<dbReference type="Proteomes" id="UP000789570">
    <property type="component" value="Unassembled WGS sequence"/>
</dbReference>
<dbReference type="Gene3D" id="3.80.10.10">
    <property type="entry name" value="Ribonuclease Inhibitor"/>
    <property type="match status" value="1"/>
</dbReference>
<dbReference type="CDD" id="cd09917">
    <property type="entry name" value="F-box_SF"/>
    <property type="match status" value="1"/>
</dbReference>
<dbReference type="InterPro" id="IPR036047">
    <property type="entry name" value="F-box-like_dom_sf"/>
</dbReference>
<dbReference type="AlphaFoldDB" id="A0A9N8W326"/>
<organism evidence="2 3">
    <name type="scientific">Funneliformis caledonium</name>
    <dbReference type="NCBI Taxonomy" id="1117310"/>
    <lineage>
        <taxon>Eukaryota</taxon>
        <taxon>Fungi</taxon>
        <taxon>Fungi incertae sedis</taxon>
        <taxon>Mucoromycota</taxon>
        <taxon>Glomeromycotina</taxon>
        <taxon>Glomeromycetes</taxon>
        <taxon>Glomerales</taxon>
        <taxon>Glomeraceae</taxon>
        <taxon>Funneliformis</taxon>
    </lineage>
</organism>
<name>A0A9N8W326_9GLOM</name>
<gene>
    <name evidence="2" type="ORF">FCALED_LOCUS2441</name>
</gene>
<reference evidence="2" key="1">
    <citation type="submission" date="2021-06" db="EMBL/GenBank/DDBJ databases">
        <authorList>
            <person name="Kallberg Y."/>
            <person name="Tangrot J."/>
            <person name="Rosling A."/>
        </authorList>
    </citation>
    <scope>NUCLEOTIDE SEQUENCE</scope>
    <source>
        <strain evidence="2">UK204</strain>
    </source>
</reference>
<keyword evidence="3" id="KW-1185">Reference proteome</keyword>
<dbReference type="SUPFAM" id="SSF81383">
    <property type="entry name" value="F-box domain"/>
    <property type="match status" value="1"/>
</dbReference>
<dbReference type="InterPro" id="IPR001810">
    <property type="entry name" value="F-box_dom"/>
</dbReference>
<dbReference type="EMBL" id="CAJVPQ010000368">
    <property type="protein sequence ID" value="CAG8475400.1"/>
    <property type="molecule type" value="Genomic_DNA"/>
</dbReference>
<protein>
    <submittedName>
        <fullName evidence="2">4992_t:CDS:1</fullName>
    </submittedName>
</protein>
<sequence length="498" mass="58254">MVSLPELCLLNIFEYFKEDCNTLYSCALVNRGWCSIAIPLLWRNPLEVCHKLDQRKRMMSLVYTYMTCLPEATRQKVGMHVMLQKPPLFDYTRFIRHLIPRLLHFGIEEIVLFCQEYGIFNFTMIRHIYEALCTHILSQANVIETVNLLESGELNIFELPGATKRLSGVKTLICDGDFRKTYIASNACQDLVRLEVRPEEDINVGEEWIIILPEKNMMTIANLIKYQKKLSEIALYQVDQTGFNVCWKYLAYNHVNYLQCIELYKVTFDAEFGFVQQIALFPNLQILKMEDCTGDGSWTYIEPSSFRKLKDLILHGCYFNLQPFEKLFIHARDSLRNLQFTNPYSTELIQKVIDWSKLYVTNITTIILSIEEQHLESIIALLKNCNNLEYFHIYDMEIQWAVVSLKPMKLLKPLHMTPLTTIDVDYELVELGQILPKTLRVFKVGMDWSFSIESLESFLMNLKAAPKMNILEFSHGYWFTDDYHDLIATYCPNLCNSL</sequence>
<evidence type="ECO:0000313" key="3">
    <source>
        <dbReference type="Proteomes" id="UP000789570"/>
    </source>
</evidence>
<dbReference type="OrthoDB" id="2378493at2759"/>